<evidence type="ECO:0000313" key="8">
    <source>
        <dbReference type="EMBL" id="ACV51515.1"/>
    </source>
</evidence>
<dbReference type="CDD" id="cd11648">
    <property type="entry name" value="RsmI"/>
    <property type="match status" value="1"/>
</dbReference>
<name>C8W7S4_LANP1</name>
<dbReference type="EMBL" id="CP001721">
    <property type="protein sequence ID" value="ACV51515.1"/>
    <property type="molecule type" value="Genomic_DNA"/>
</dbReference>
<dbReference type="FunFam" id="3.30.950.10:FF:000002">
    <property type="entry name" value="Ribosomal RNA small subunit methyltransferase I"/>
    <property type="match status" value="1"/>
</dbReference>
<dbReference type="RefSeq" id="WP_012809172.1">
    <property type="nucleotide sequence ID" value="NC_013203.1"/>
</dbReference>
<comment type="catalytic activity">
    <reaction evidence="6">
        <text>cytidine(1402) in 16S rRNA + S-adenosyl-L-methionine = 2'-O-methylcytidine(1402) in 16S rRNA + S-adenosyl-L-homocysteine + H(+)</text>
        <dbReference type="Rhea" id="RHEA:42924"/>
        <dbReference type="Rhea" id="RHEA-COMP:10285"/>
        <dbReference type="Rhea" id="RHEA-COMP:10286"/>
        <dbReference type="ChEBI" id="CHEBI:15378"/>
        <dbReference type="ChEBI" id="CHEBI:57856"/>
        <dbReference type="ChEBI" id="CHEBI:59789"/>
        <dbReference type="ChEBI" id="CHEBI:74495"/>
        <dbReference type="ChEBI" id="CHEBI:82748"/>
        <dbReference type="EC" id="2.1.1.198"/>
    </reaction>
</comment>
<dbReference type="Pfam" id="PF00590">
    <property type="entry name" value="TP_methylase"/>
    <property type="match status" value="1"/>
</dbReference>
<evidence type="ECO:0000259" key="7">
    <source>
        <dbReference type="Pfam" id="PF00590"/>
    </source>
</evidence>
<dbReference type="Gene3D" id="3.30.950.10">
    <property type="entry name" value="Methyltransferase, Cobalt-precorrin-4 Transmethylase, Domain 2"/>
    <property type="match status" value="1"/>
</dbReference>
<dbReference type="PANTHER" id="PTHR46111">
    <property type="entry name" value="RIBOSOMAL RNA SMALL SUBUNIT METHYLTRANSFERASE I"/>
    <property type="match status" value="1"/>
</dbReference>
<evidence type="ECO:0000256" key="3">
    <source>
        <dbReference type="ARBA" id="ARBA00022603"/>
    </source>
</evidence>
<dbReference type="PIRSF" id="PIRSF005917">
    <property type="entry name" value="MTase_YraL"/>
    <property type="match status" value="1"/>
</dbReference>
<comment type="function">
    <text evidence="6">Catalyzes the 2'-O-methylation of the ribose of cytidine 1402 (C1402) in 16S rRNA.</text>
</comment>
<comment type="subcellular location">
    <subcellularLocation>
        <location evidence="6">Cytoplasm</location>
    </subcellularLocation>
</comment>
<dbReference type="eggNOG" id="COG0313">
    <property type="taxonomic scope" value="Bacteria"/>
</dbReference>
<protein>
    <recommendedName>
        <fullName evidence="6">Ribosomal RNA small subunit methyltransferase I</fullName>
        <ecNumber evidence="6">2.1.1.198</ecNumber>
    </recommendedName>
    <alternativeName>
        <fullName evidence="6">16S rRNA 2'-O-ribose C1402 methyltransferase</fullName>
    </alternativeName>
    <alternativeName>
        <fullName evidence="6">rRNA (cytidine-2'-O-)-methyltransferase RsmI</fullName>
    </alternativeName>
</protein>
<dbReference type="NCBIfam" id="TIGR00096">
    <property type="entry name" value="16S rRNA (cytidine(1402)-2'-O)-methyltransferase"/>
    <property type="match status" value="1"/>
</dbReference>
<sequence length="301" mass="32114">MTESTLSAGKLSIVGTPIGNLSDTSPRVKKTLAAADVILCEDTRVTSKLLSAFDIHVPLQRCDQNIIESQIEPTLERIRVGQRVAFVSDAGMPGISDPGQHLVDAALSEGLATEVIPGPSAVTCALVASGLASEHFFFEGFLPRKHGQIVQRLQQLAAIPGTIVLYESPFRVLATVEAIAEVFPTRQVALVRELTKLHEEVVRDVASRLVKALAAKENLKGECVLVIAAPTEEELSSASSQAAGESQLSLEDAIQAGLAAGIRKSALAKELVQKFGIARDEAYQAILTHEANSFSMPIKMQ</sequence>
<keyword evidence="3 6" id="KW-0489">Methyltransferase</keyword>
<dbReference type="Gene3D" id="3.40.1010.10">
    <property type="entry name" value="Cobalt-precorrin-4 Transmethylase, Domain 1"/>
    <property type="match status" value="1"/>
</dbReference>
<dbReference type="InterPro" id="IPR014776">
    <property type="entry name" value="4pyrrole_Mease_sub2"/>
</dbReference>
<keyword evidence="9" id="KW-1185">Reference proteome</keyword>
<dbReference type="GO" id="GO:0070677">
    <property type="term" value="F:rRNA (cytosine-2'-O-)-methyltransferase activity"/>
    <property type="evidence" value="ECO:0007669"/>
    <property type="project" value="UniProtKB-UniRule"/>
</dbReference>
<keyword evidence="1 6" id="KW-0963">Cytoplasm</keyword>
<dbReference type="InterPro" id="IPR008189">
    <property type="entry name" value="rRNA_ssu_MeTfrase_I"/>
</dbReference>
<evidence type="ECO:0000256" key="6">
    <source>
        <dbReference type="HAMAP-Rule" id="MF_01877"/>
    </source>
</evidence>
<evidence type="ECO:0000256" key="1">
    <source>
        <dbReference type="ARBA" id="ARBA00022490"/>
    </source>
</evidence>
<dbReference type="InterPro" id="IPR035996">
    <property type="entry name" value="4pyrrol_Methylase_sf"/>
</dbReference>
<dbReference type="STRING" id="521095.Apar_1087"/>
<dbReference type="KEGG" id="apv:Apar_1087"/>
<dbReference type="AlphaFoldDB" id="C8W7S4"/>
<gene>
    <name evidence="6" type="primary">rsmI</name>
    <name evidence="8" type="ordered locus">Apar_1087</name>
</gene>
<reference evidence="8 9" key="1">
    <citation type="journal article" date="2009" name="Stand. Genomic Sci.">
        <title>Complete genome sequence of Atopobium parvulum type strain (IPP 1246).</title>
        <authorList>
            <person name="Copeland A."/>
            <person name="Sikorski J."/>
            <person name="Lapidus A."/>
            <person name="Nolan M."/>
            <person name="Del Rio T.G."/>
            <person name="Lucas S."/>
            <person name="Chen F."/>
            <person name="Tice H."/>
            <person name="Pitluck S."/>
            <person name="Cheng J.F."/>
            <person name="Pukall R."/>
            <person name="Chertkov O."/>
            <person name="Brettin T."/>
            <person name="Han C."/>
            <person name="Detter J.C."/>
            <person name="Kuske C."/>
            <person name="Bruce D."/>
            <person name="Goodwin L."/>
            <person name="Ivanova N."/>
            <person name="Mavromatis K."/>
            <person name="Mikhailova N."/>
            <person name="Chen A."/>
            <person name="Palaniappan K."/>
            <person name="Chain P."/>
            <person name="Rohde M."/>
            <person name="Goker M."/>
            <person name="Bristow J."/>
            <person name="Eisen J.A."/>
            <person name="Markowitz V."/>
            <person name="Hugenholtz P."/>
            <person name="Kyrpides N.C."/>
            <person name="Klenk H.P."/>
            <person name="Detter J.C."/>
        </authorList>
    </citation>
    <scope>NUCLEOTIDE SEQUENCE [LARGE SCALE GENOMIC DNA]</scope>
    <source>
        <strain evidence="9">ATCC 33793 / DSM 20469 / CCUG 32760 / JCM 10300 / KCTC 3663 / VPI 0546 / 1246</strain>
    </source>
</reference>
<keyword evidence="4 6" id="KW-0808">Transferase</keyword>
<dbReference type="GeneID" id="84806608"/>
<evidence type="ECO:0000313" key="9">
    <source>
        <dbReference type="Proteomes" id="UP000000960"/>
    </source>
</evidence>
<dbReference type="PROSITE" id="PS01296">
    <property type="entry name" value="RSMI"/>
    <property type="match status" value="1"/>
</dbReference>
<organism evidence="8 9">
    <name type="scientific">Lancefieldella parvula (strain ATCC 33793 / DSM 20469 / CCUG 32760 / JCM 10300 / KCTC 3663 / VPI 0546 / 1246)</name>
    <name type="common">Atopobium parvulum</name>
    <dbReference type="NCBI Taxonomy" id="521095"/>
    <lineage>
        <taxon>Bacteria</taxon>
        <taxon>Bacillati</taxon>
        <taxon>Actinomycetota</taxon>
        <taxon>Coriobacteriia</taxon>
        <taxon>Coriobacteriales</taxon>
        <taxon>Atopobiaceae</taxon>
        <taxon>Lancefieldella</taxon>
    </lineage>
</organism>
<dbReference type="SUPFAM" id="SSF53790">
    <property type="entry name" value="Tetrapyrrole methylase"/>
    <property type="match status" value="1"/>
</dbReference>
<keyword evidence="5 6" id="KW-0949">S-adenosyl-L-methionine</keyword>
<evidence type="ECO:0000256" key="4">
    <source>
        <dbReference type="ARBA" id="ARBA00022679"/>
    </source>
</evidence>
<dbReference type="HOGENOM" id="CLU_044779_0_0_11"/>
<dbReference type="InterPro" id="IPR018063">
    <property type="entry name" value="SAM_MeTrfase_RsmI_CS"/>
</dbReference>
<evidence type="ECO:0000256" key="2">
    <source>
        <dbReference type="ARBA" id="ARBA00022552"/>
    </source>
</evidence>
<proteinExistence type="inferred from homology"/>
<dbReference type="GO" id="GO:0005737">
    <property type="term" value="C:cytoplasm"/>
    <property type="evidence" value="ECO:0007669"/>
    <property type="project" value="UniProtKB-SubCell"/>
</dbReference>
<dbReference type="InterPro" id="IPR000878">
    <property type="entry name" value="4pyrrol_Mease"/>
</dbReference>
<feature type="domain" description="Tetrapyrrole methylase" evidence="7">
    <location>
        <begin position="10"/>
        <end position="207"/>
    </location>
</feature>
<comment type="similarity">
    <text evidence="6">Belongs to the methyltransferase superfamily. RsmI family.</text>
</comment>
<dbReference type="OrthoDB" id="9809084at2"/>
<dbReference type="PANTHER" id="PTHR46111:SF1">
    <property type="entry name" value="RIBOSOMAL RNA SMALL SUBUNIT METHYLTRANSFERASE I"/>
    <property type="match status" value="1"/>
</dbReference>
<dbReference type="HAMAP" id="MF_01877">
    <property type="entry name" value="16SrRNA_methyltr_I"/>
    <property type="match status" value="1"/>
</dbReference>
<dbReference type="InterPro" id="IPR014777">
    <property type="entry name" value="4pyrrole_Mease_sub1"/>
</dbReference>
<accession>C8W7S4</accession>
<keyword evidence="2 6" id="KW-0698">rRNA processing</keyword>
<evidence type="ECO:0000256" key="5">
    <source>
        <dbReference type="ARBA" id="ARBA00022691"/>
    </source>
</evidence>
<dbReference type="Proteomes" id="UP000000960">
    <property type="component" value="Chromosome"/>
</dbReference>
<dbReference type="EC" id="2.1.1.198" evidence="6"/>